<dbReference type="PROSITE" id="PS00198">
    <property type="entry name" value="4FE4S_FER_1"/>
    <property type="match status" value="1"/>
</dbReference>
<keyword evidence="3" id="KW-0479">Metal-binding</keyword>
<feature type="domain" description="4Fe-4S ferredoxin-type" evidence="8">
    <location>
        <begin position="258"/>
        <end position="289"/>
    </location>
</feature>
<keyword evidence="6" id="KW-0411">Iron-sulfur</keyword>
<dbReference type="EMBL" id="UOEM01000042">
    <property type="protein sequence ID" value="VAW12324.1"/>
    <property type="molecule type" value="Genomic_DNA"/>
</dbReference>
<evidence type="ECO:0000313" key="9">
    <source>
        <dbReference type="EMBL" id="VAW12324.1"/>
    </source>
</evidence>
<dbReference type="PANTHER" id="PTHR30176">
    <property type="entry name" value="FERREDOXIN-TYPE PROTEIN NAPH"/>
    <property type="match status" value="1"/>
</dbReference>
<dbReference type="InterPro" id="IPR017896">
    <property type="entry name" value="4Fe4S_Fe-S-bd"/>
</dbReference>
<feature type="transmembrane region" description="Helical" evidence="7">
    <location>
        <begin position="91"/>
        <end position="108"/>
    </location>
</feature>
<evidence type="ECO:0000256" key="1">
    <source>
        <dbReference type="ARBA" id="ARBA00022448"/>
    </source>
</evidence>
<dbReference type="InterPro" id="IPR032879">
    <property type="entry name" value="FixG_C"/>
</dbReference>
<dbReference type="Pfam" id="PF12801">
    <property type="entry name" value="Fer4_5"/>
    <property type="match status" value="1"/>
</dbReference>
<proteinExistence type="predicted"/>
<reference evidence="9" key="1">
    <citation type="submission" date="2018-06" db="EMBL/GenBank/DDBJ databases">
        <authorList>
            <person name="Zhirakovskaya E."/>
        </authorList>
    </citation>
    <scope>NUCLEOTIDE SEQUENCE</scope>
</reference>
<name>A0A3B0TUS3_9ZZZZ</name>
<dbReference type="InterPro" id="IPR017900">
    <property type="entry name" value="4Fe4S_Fe_S_CS"/>
</dbReference>
<dbReference type="InterPro" id="IPR009051">
    <property type="entry name" value="Helical_ferredxn"/>
</dbReference>
<organism evidence="9">
    <name type="scientific">hydrothermal vent metagenome</name>
    <dbReference type="NCBI Taxonomy" id="652676"/>
    <lineage>
        <taxon>unclassified sequences</taxon>
        <taxon>metagenomes</taxon>
        <taxon>ecological metagenomes</taxon>
    </lineage>
</organism>
<dbReference type="PANTHER" id="PTHR30176:SF3">
    <property type="entry name" value="FERREDOXIN-TYPE PROTEIN NAPH"/>
    <property type="match status" value="1"/>
</dbReference>
<accession>A0A3B0TUS3</accession>
<dbReference type="Pfam" id="PF11614">
    <property type="entry name" value="FixG_C"/>
    <property type="match status" value="1"/>
</dbReference>
<evidence type="ECO:0000259" key="8">
    <source>
        <dbReference type="PROSITE" id="PS51379"/>
    </source>
</evidence>
<dbReference type="InterPro" id="IPR013783">
    <property type="entry name" value="Ig-like_fold"/>
</dbReference>
<evidence type="ECO:0000256" key="4">
    <source>
        <dbReference type="ARBA" id="ARBA00022982"/>
    </source>
</evidence>
<dbReference type="GO" id="GO:0051539">
    <property type="term" value="F:4 iron, 4 sulfur cluster binding"/>
    <property type="evidence" value="ECO:0007669"/>
    <property type="project" value="UniProtKB-KW"/>
</dbReference>
<gene>
    <name evidence="9" type="ORF">MNBD_ALPHA09-732</name>
</gene>
<dbReference type="SUPFAM" id="SSF54862">
    <property type="entry name" value="4Fe-4S ferredoxins"/>
    <property type="match status" value="1"/>
</dbReference>
<feature type="transmembrane region" description="Helical" evidence="7">
    <location>
        <begin position="199"/>
        <end position="219"/>
    </location>
</feature>
<sequence length="488" mass="54525">MTVASEGAGGGEPSPAEEQLYAPRRKFYPMAITGVFRTLKWRIMVVTLAIYYITPWLRWDRGPHAPDQAVLIDLAGRRFYFFFIEIWPQEFYYIAGLLIMAGVGLFLITSTVGRAWCGYACPQTVWTDVFLHVERWIDGDRNAQVRLENQKWDFDKIRKRVAKHGAWLLIGAATGGAWIFYFADAPTLLVNLFTGEAPLVAYSTVAILTATTYIFGGLLREQVCIYMCPWPRIQVAMLDADSLVVTYRDYRGEPRSHRRKHADPGTLGDCIDCNKCVAVCPMGIDIRDGQQLACITCALCIDACDEVMDRTGRPRGLIDYDTLRNDASAREGKPANVELSTFVRPRTIFYTVLWTLAGLMIAFSLFTRDRLDLNVLRDRNPVFVKLSDGSIRNGYTIKVLNMELRPRKFRLSVSGIDGALMTVAGVEAPPAPILDIDAKADVLKETKIFVVTPPGALDGESTVLTFSVRDLGGDEEASYTGVFRGPEP</sequence>
<feature type="transmembrane region" description="Helical" evidence="7">
    <location>
        <begin position="34"/>
        <end position="53"/>
    </location>
</feature>
<keyword evidence="1" id="KW-0813">Transport</keyword>
<dbReference type="GO" id="GO:0046872">
    <property type="term" value="F:metal ion binding"/>
    <property type="evidence" value="ECO:0007669"/>
    <property type="project" value="UniProtKB-KW"/>
</dbReference>
<keyword evidence="5" id="KW-0408">Iron</keyword>
<dbReference type="InterPro" id="IPR014116">
    <property type="entry name" value="Cyt_c_oxidase_cbb3_FixG"/>
</dbReference>
<dbReference type="Gene3D" id="2.60.40.10">
    <property type="entry name" value="Immunoglobulins"/>
    <property type="match status" value="1"/>
</dbReference>
<dbReference type="GO" id="GO:0005886">
    <property type="term" value="C:plasma membrane"/>
    <property type="evidence" value="ECO:0007669"/>
    <property type="project" value="TreeGrafter"/>
</dbReference>
<dbReference type="PROSITE" id="PS51379">
    <property type="entry name" value="4FE4S_FER_2"/>
    <property type="match status" value="1"/>
</dbReference>
<keyword evidence="4" id="KW-0249">Electron transport</keyword>
<keyword evidence="2" id="KW-0004">4Fe-4S</keyword>
<evidence type="ECO:0000256" key="7">
    <source>
        <dbReference type="SAM" id="Phobius"/>
    </source>
</evidence>
<evidence type="ECO:0000256" key="2">
    <source>
        <dbReference type="ARBA" id="ARBA00022485"/>
    </source>
</evidence>
<dbReference type="NCBIfam" id="TIGR02745">
    <property type="entry name" value="ccoG_rdxA_fixG"/>
    <property type="match status" value="1"/>
</dbReference>
<dbReference type="InterPro" id="IPR051684">
    <property type="entry name" value="Electron_Trans/Redox"/>
</dbReference>
<feature type="transmembrane region" description="Helical" evidence="7">
    <location>
        <begin position="166"/>
        <end position="183"/>
    </location>
</feature>
<keyword evidence="7" id="KW-0472">Membrane</keyword>
<evidence type="ECO:0000256" key="5">
    <source>
        <dbReference type="ARBA" id="ARBA00023004"/>
    </source>
</evidence>
<dbReference type="AlphaFoldDB" id="A0A3B0TUS3"/>
<keyword evidence="7" id="KW-0812">Transmembrane</keyword>
<keyword evidence="7" id="KW-1133">Transmembrane helix</keyword>
<evidence type="ECO:0000256" key="3">
    <source>
        <dbReference type="ARBA" id="ARBA00022723"/>
    </source>
</evidence>
<feature type="transmembrane region" description="Helical" evidence="7">
    <location>
        <begin position="348"/>
        <end position="366"/>
    </location>
</feature>
<dbReference type="Pfam" id="PF13746">
    <property type="entry name" value="Fer4_18"/>
    <property type="match status" value="1"/>
</dbReference>
<dbReference type="Gene3D" id="1.10.1060.10">
    <property type="entry name" value="Alpha-helical ferredoxin"/>
    <property type="match status" value="1"/>
</dbReference>
<evidence type="ECO:0000256" key="6">
    <source>
        <dbReference type="ARBA" id="ARBA00023014"/>
    </source>
</evidence>
<protein>
    <submittedName>
        <fullName evidence="9">Type cbb3 cytochrome oxidase biogenesis protein CcoG, involved in Cu oxidation</fullName>
    </submittedName>
</protein>